<feature type="domain" description="Flagellar hook-length control protein-like C-terminal" evidence="2">
    <location>
        <begin position="409"/>
        <end position="481"/>
    </location>
</feature>
<feature type="region of interest" description="Disordered" evidence="1">
    <location>
        <begin position="478"/>
        <end position="500"/>
    </location>
</feature>
<keyword evidence="3" id="KW-0969">Cilium</keyword>
<dbReference type="EMBL" id="CP039690">
    <property type="protein sequence ID" value="QCI63827.1"/>
    <property type="molecule type" value="Genomic_DNA"/>
</dbReference>
<organism evidence="3 4">
    <name type="scientific">Phreatobacter stygius</name>
    <dbReference type="NCBI Taxonomy" id="1940610"/>
    <lineage>
        <taxon>Bacteria</taxon>
        <taxon>Pseudomonadati</taxon>
        <taxon>Pseudomonadota</taxon>
        <taxon>Alphaproteobacteria</taxon>
        <taxon>Hyphomicrobiales</taxon>
        <taxon>Phreatobacteraceae</taxon>
        <taxon>Phreatobacter</taxon>
    </lineage>
</organism>
<feature type="region of interest" description="Disordered" evidence="1">
    <location>
        <begin position="295"/>
        <end position="328"/>
    </location>
</feature>
<keyword evidence="3" id="KW-0966">Cell projection</keyword>
<dbReference type="Proteomes" id="UP000298781">
    <property type="component" value="Chromosome"/>
</dbReference>
<dbReference type="AlphaFoldDB" id="A0A4D7B7E6"/>
<evidence type="ECO:0000256" key="1">
    <source>
        <dbReference type="SAM" id="MobiDB-lite"/>
    </source>
</evidence>
<evidence type="ECO:0000313" key="3">
    <source>
        <dbReference type="EMBL" id="QCI63827.1"/>
    </source>
</evidence>
<keyword evidence="4" id="KW-1185">Reference proteome</keyword>
<dbReference type="OrthoDB" id="7941698at2"/>
<sequence length="500" mass="50740">MSVEGITPVAATPAIDSAQIRALIDALGLKPGQSVEARVAAMISDGIARLVIGDGTLDVRTPQALPVGATLTMTVERQGQALRLLLAAVPGGTAPPASGLPAAPAAAALAGLPAGIPAALPGQAAANVVGALIDLVARESGGARFAGLVDGARATVAARGSSDMSRALEAASAGHAQPATPREALVEAVRAAAARQDSLSPLFADIAAVAEGRASAGATTLPEPVARALAQVLGFRLAAEAAATPAGLARAVAASGTFLEATLATGAAPAADLKVALTVLRGALGAWMHDLGLTGQPQAAPRNPDHERPPLRGALPHGQPPAAASLAAGATPAETASLLIERTEAALARITLLQAASVPDAREIGRPDAPVLTSVEVPIRIGNETAMMQLQIVRERDPEDDAATPATPRPTDWTMRFSMEAEPLGPIHAAVRWRDGHVRVQLWAERDGIAARLDQARSRLSDALEASAFTIDQLTIVAGRPADPRAAPPPARPPRLDRLT</sequence>
<protein>
    <submittedName>
        <fullName evidence="3">Flagellar hook-length control protein FliK</fullName>
    </submittedName>
</protein>
<dbReference type="Gene3D" id="3.30.750.140">
    <property type="match status" value="1"/>
</dbReference>
<evidence type="ECO:0000313" key="4">
    <source>
        <dbReference type="Proteomes" id="UP000298781"/>
    </source>
</evidence>
<dbReference type="KEGG" id="pstg:E8M01_05950"/>
<reference evidence="3 4" key="1">
    <citation type="submission" date="2019-04" db="EMBL/GenBank/DDBJ databases">
        <title>Phreatobacter aquaticus sp. nov.</title>
        <authorList>
            <person name="Choi A."/>
        </authorList>
    </citation>
    <scope>NUCLEOTIDE SEQUENCE [LARGE SCALE GENOMIC DNA]</scope>
    <source>
        <strain evidence="3 4">KCTC 52518</strain>
    </source>
</reference>
<name>A0A4D7B7E6_9HYPH</name>
<accession>A0A4D7B7E6</accession>
<proteinExistence type="predicted"/>
<dbReference type="RefSeq" id="WP_136959284.1">
    <property type="nucleotide sequence ID" value="NZ_CP039690.1"/>
</dbReference>
<dbReference type="InterPro" id="IPR021136">
    <property type="entry name" value="Flagellar_hook_control-like_C"/>
</dbReference>
<dbReference type="Pfam" id="PF02120">
    <property type="entry name" value="Flg_hook"/>
    <property type="match status" value="1"/>
</dbReference>
<keyword evidence="3" id="KW-0282">Flagellum</keyword>
<gene>
    <name evidence="3" type="ORF">E8M01_05950</name>
</gene>
<evidence type="ECO:0000259" key="2">
    <source>
        <dbReference type="Pfam" id="PF02120"/>
    </source>
</evidence>
<dbReference type="InterPro" id="IPR038610">
    <property type="entry name" value="FliK-like_C_sf"/>
</dbReference>